<dbReference type="PROSITE" id="PS51272">
    <property type="entry name" value="SLH"/>
    <property type="match status" value="1"/>
</dbReference>
<evidence type="ECO:0000313" key="4">
    <source>
        <dbReference type="EMBL" id="EHM09652.1"/>
    </source>
</evidence>
<dbReference type="InterPro" id="IPR001119">
    <property type="entry name" value="SLH_dom"/>
</dbReference>
<gene>
    <name evidence="4" type="ORF">TheveDRAFT_0491</name>
</gene>
<accession>H0UQ23</accession>
<dbReference type="Gene3D" id="2.40.160.10">
    <property type="entry name" value="Porin"/>
    <property type="match status" value="1"/>
</dbReference>
<keyword evidence="5" id="KW-1185">Reference proteome</keyword>
<keyword evidence="2" id="KW-0732">Signal</keyword>
<proteinExistence type="predicted"/>
<evidence type="ECO:0000259" key="3">
    <source>
        <dbReference type="PROSITE" id="PS51272"/>
    </source>
</evidence>
<dbReference type="STRING" id="926567.TheveDRAFT_0491"/>
<sequence>MKKSFAILAAALLVAFAAPAFAANPFMDVPMNHWAYDAVSQLASKGVISGYPDGSFKGGQPATRYEMASIVARALAKVDLDKASKQDVEMLKKLVVEFKDELDALGVKVDKLDSRVAVLEKDLGGWSLSGELRFDAKFANEDSTKYGFDGKNEFSLNRYRIWIKKRINETTNFTARLGMKHDSQGYDSTKWDYYYVTTKLPYDITMTVGLQNIDWEDERGLYVDNDAFVGDWDLKGFRFQRSFGMVDFDSFVAHQDDDTASVDEYFMYGARLDFNFNEQFRLGLMGVWRSYDYAEGSRTASTDVDNTYGADMEFKFTPSVSLKGAYYKQNLWKKTTVTLANDSPVAYKAILDVKQDLLKFTSLWLEYAKIDDSFVMTGDRESSAYSNYGAEILANRGAKTGNGDTTVFFARAEQKWNDKWSTFQRYLTADVSVTNADDTKNYTFGVAYQLNPAVRFELLYDKIDYGTFTGTTPPTRFPLRGRQPGSVPDPRGVLSLSKLPCEGGKGFRPFLLLLFCPLTPGRAAAGTLGTPKDLLGTSPLPYQPPPSRPPSPAGTPRRNDTPRTGPTFRQAP</sequence>
<dbReference type="SUPFAM" id="SSF56935">
    <property type="entry name" value="Porins"/>
    <property type="match status" value="1"/>
</dbReference>
<organism evidence="4 5">
    <name type="scientific">Thermanaerovibrio velox DSM 12556</name>
    <dbReference type="NCBI Taxonomy" id="926567"/>
    <lineage>
        <taxon>Bacteria</taxon>
        <taxon>Thermotogati</taxon>
        <taxon>Synergistota</taxon>
        <taxon>Synergistia</taxon>
        <taxon>Synergistales</taxon>
        <taxon>Synergistaceae</taxon>
        <taxon>Thermanaerovibrio</taxon>
    </lineage>
</organism>
<dbReference type="AlphaFoldDB" id="H0UQ23"/>
<reference evidence="4 5" key="1">
    <citation type="submission" date="2011-10" db="EMBL/GenBank/DDBJ databases">
        <title>The Noncontiguous Finished genome of Thermanaerovibrio velox DSM 12556.</title>
        <authorList>
            <consortium name="US DOE Joint Genome Institute (JGI-PGF)"/>
            <person name="Lucas S."/>
            <person name="Copeland A."/>
            <person name="Lapidus A."/>
            <person name="Glavina del Rio T."/>
            <person name="Dalin E."/>
            <person name="Tice H."/>
            <person name="Bruce D."/>
            <person name="Goodwin L."/>
            <person name="Pitluck S."/>
            <person name="Peters L."/>
            <person name="Mikhailova N."/>
            <person name="Teshima H."/>
            <person name="Kyrpides N."/>
            <person name="Mavromatis K."/>
            <person name="Ivanova N."/>
            <person name="Markowitz V."/>
            <person name="Cheng J.-F."/>
            <person name="Hugenholtz P."/>
            <person name="Woyke T."/>
            <person name="Wu D."/>
            <person name="Spring S."/>
            <person name="Brambilla E.-M."/>
            <person name="Klenk H.-P."/>
            <person name="Eisen J.A."/>
        </authorList>
    </citation>
    <scope>NUCLEOTIDE SEQUENCE [LARGE SCALE GENOMIC DNA]</scope>
    <source>
        <strain evidence="4 5">DSM 12556</strain>
    </source>
</reference>
<evidence type="ECO:0000256" key="2">
    <source>
        <dbReference type="SAM" id="SignalP"/>
    </source>
</evidence>
<feature type="region of interest" description="Disordered" evidence="1">
    <location>
        <begin position="527"/>
        <end position="572"/>
    </location>
</feature>
<dbReference type="Proteomes" id="UP000005730">
    <property type="component" value="Chromosome"/>
</dbReference>
<feature type="compositionally biased region" description="Pro residues" evidence="1">
    <location>
        <begin position="541"/>
        <end position="553"/>
    </location>
</feature>
<dbReference type="HOGENOM" id="CLU_041895_0_0_0"/>
<feature type="chain" id="PRO_5003540965" evidence="2">
    <location>
        <begin position="23"/>
        <end position="572"/>
    </location>
</feature>
<evidence type="ECO:0000313" key="5">
    <source>
        <dbReference type="Proteomes" id="UP000005730"/>
    </source>
</evidence>
<dbReference type="PANTHER" id="PTHR43308">
    <property type="entry name" value="OUTER MEMBRANE PROTEIN ALPHA-RELATED"/>
    <property type="match status" value="1"/>
</dbReference>
<dbReference type="Pfam" id="PF00395">
    <property type="entry name" value="SLH"/>
    <property type="match status" value="1"/>
</dbReference>
<dbReference type="eggNOG" id="COG3203">
    <property type="taxonomic scope" value="Bacteria"/>
</dbReference>
<dbReference type="InterPro" id="IPR051465">
    <property type="entry name" value="Cell_Envelope_Struct_Comp"/>
</dbReference>
<dbReference type="InterPro" id="IPR023614">
    <property type="entry name" value="Porin_dom_sf"/>
</dbReference>
<feature type="signal peptide" evidence="2">
    <location>
        <begin position="1"/>
        <end position="22"/>
    </location>
</feature>
<evidence type="ECO:0000256" key="1">
    <source>
        <dbReference type="SAM" id="MobiDB-lite"/>
    </source>
</evidence>
<dbReference type="EMBL" id="CM001377">
    <property type="protein sequence ID" value="EHM09652.1"/>
    <property type="molecule type" value="Genomic_DNA"/>
</dbReference>
<name>H0UQ23_9BACT</name>
<feature type="domain" description="SLH" evidence="3">
    <location>
        <begin position="22"/>
        <end position="85"/>
    </location>
</feature>
<protein>
    <submittedName>
        <fullName evidence="4">Putative S-layer protein</fullName>
    </submittedName>
</protein>